<dbReference type="InterPro" id="IPR036259">
    <property type="entry name" value="MFS_trans_sf"/>
</dbReference>
<feature type="transmembrane region" description="Helical" evidence="8">
    <location>
        <begin position="338"/>
        <end position="359"/>
    </location>
</feature>
<keyword evidence="6 8" id="KW-0472">Membrane</keyword>
<evidence type="ECO:0000256" key="6">
    <source>
        <dbReference type="ARBA" id="ARBA00023136"/>
    </source>
</evidence>
<evidence type="ECO:0000256" key="7">
    <source>
        <dbReference type="RuleBase" id="RU003346"/>
    </source>
</evidence>
<accession>A0A401L966</accession>
<evidence type="ECO:0000256" key="3">
    <source>
        <dbReference type="ARBA" id="ARBA00022448"/>
    </source>
</evidence>
<evidence type="ECO:0000313" key="10">
    <source>
        <dbReference type="EMBL" id="GCB28020.1"/>
    </source>
</evidence>
<dbReference type="PROSITE" id="PS50850">
    <property type="entry name" value="MFS"/>
    <property type="match status" value="1"/>
</dbReference>
<keyword evidence="11" id="KW-1185">Reference proteome</keyword>
<comment type="caution">
    <text evidence="10">The sequence shown here is derived from an EMBL/GenBank/DDBJ whole genome shotgun (WGS) entry which is preliminary data.</text>
</comment>
<feature type="transmembrane region" description="Helical" evidence="8">
    <location>
        <begin position="467"/>
        <end position="486"/>
    </location>
</feature>
<dbReference type="PROSITE" id="PS00217">
    <property type="entry name" value="SUGAR_TRANSPORT_2"/>
    <property type="match status" value="1"/>
</dbReference>
<comment type="similarity">
    <text evidence="2 7">Belongs to the major facilitator superfamily. Sugar transporter (TC 2.A.1.1) family.</text>
</comment>
<dbReference type="InterPro" id="IPR005829">
    <property type="entry name" value="Sugar_transporter_CS"/>
</dbReference>
<dbReference type="Gene3D" id="1.20.1250.20">
    <property type="entry name" value="MFS general substrate transporter like domains"/>
    <property type="match status" value="1"/>
</dbReference>
<keyword evidence="5 8" id="KW-1133">Transmembrane helix</keyword>
<evidence type="ECO:0000256" key="2">
    <source>
        <dbReference type="ARBA" id="ARBA00010992"/>
    </source>
</evidence>
<feature type="transmembrane region" description="Helical" evidence="8">
    <location>
        <begin position="188"/>
        <end position="212"/>
    </location>
</feature>
<gene>
    <name evidence="10" type="ORF">AAWM_10905</name>
</gene>
<organism evidence="10 11">
    <name type="scientific">Aspergillus awamori</name>
    <name type="common">Black koji mold</name>
    <dbReference type="NCBI Taxonomy" id="105351"/>
    <lineage>
        <taxon>Eukaryota</taxon>
        <taxon>Fungi</taxon>
        <taxon>Dikarya</taxon>
        <taxon>Ascomycota</taxon>
        <taxon>Pezizomycotina</taxon>
        <taxon>Eurotiomycetes</taxon>
        <taxon>Eurotiomycetidae</taxon>
        <taxon>Eurotiales</taxon>
        <taxon>Aspergillaceae</taxon>
        <taxon>Aspergillus</taxon>
    </lineage>
</organism>
<dbReference type="AlphaFoldDB" id="A0A401L966"/>
<evidence type="ECO:0000256" key="1">
    <source>
        <dbReference type="ARBA" id="ARBA00004141"/>
    </source>
</evidence>
<evidence type="ECO:0000256" key="4">
    <source>
        <dbReference type="ARBA" id="ARBA00022692"/>
    </source>
</evidence>
<keyword evidence="4 8" id="KW-0812">Transmembrane</keyword>
<dbReference type="InterPro" id="IPR020846">
    <property type="entry name" value="MFS_dom"/>
</dbReference>
<evidence type="ECO:0000256" key="5">
    <source>
        <dbReference type="ARBA" id="ARBA00022989"/>
    </source>
</evidence>
<dbReference type="SUPFAM" id="SSF103473">
    <property type="entry name" value="MFS general substrate transporter"/>
    <property type="match status" value="1"/>
</dbReference>
<feature type="transmembrane region" description="Helical" evidence="8">
    <location>
        <begin position="128"/>
        <end position="146"/>
    </location>
</feature>
<feature type="domain" description="Major facilitator superfamily (MFS) profile" evidence="9">
    <location>
        <begin position="44"/>
        <end position="490"/>
    </location>
</feature>
<dbReference type="Proteomes" id="UP000286921">
    <property type="component" value="Unassembled WGS sequence"/>
</dbReference>
<evidence type="ECO:0000259" key="9">
    <source>
        <dbReference type="PROSITE" id="PS50850"/>
    </source>
</evidence>
<dbReference type="GO" id="GO:0005351">
    <property type="term" value="F:carbohydrate:proton symporter activity"/>
    <property type="evidence" value="ECO:0007669"/>
    <property type="project" value="TreeGrafter"/>
</dbReference>
<feature type="transmembrane region" description="Helical" evidence="8">
    <location>
        <begin position="393"/>
        <end position="413"/>
    </location>
</feature>
<protein>
    <submittedName>
        <fullName evidence="10">Probable glucose transporter rco-3</fullName>
    </submittedName>
</protein>
<dbReference type="GO" id="GO:0016020">
    <property type="term" value="C:membrane"/>
    <property type="evidence" value="ECO:0007669"/>
    <property type="project" value="UniProtKB-SubCell"/>
</dbReference>
<dbReference type="NCBIfam" id="TIGR00879">
    <property type="entry name" value="SP"/>
    <property type="match status" value="1"/>
</dbReference>
<keyword evidence="10" id="KW-0762">Sugar transport</keyword>
<evidence type="ECO:0000313" key="11">
    <source>
        <dbReference type="Proteomes" id="UP000286921"/>
    </source>
</evidence>
<evidence type="ECO:0000256" key="8">
    <source>
        <dbReference type="SAM" id="Phobius"/>
    </source>
</evidence>
<proteinExistence type="inferred from homology"/>
<feature type="transmembrane region" description="Helical" evidence="8">
    <location>
        <begin position="218"/>
        <end position="239"/>
    </location>
</feature>
<feature type="transmembrane region" description="Helical" evidence="8">
    <location>
        <begin position="366"/>
        <end position="387"/>
    </location>
</feature>
<dbReference type="Pfam" id="PF00083">
    <property type="entry name" value="Sugar_tr"/>
    <property type="match status" value="1"/>
</dbReference>
<dbReference type="InterPro" id="IPR050360">
    <property type="entry name" value="MFS_Sugar_Transporters"/>
</dbReference>
<name>A0A401L966_ASPAW</name>
<dbReference type="STRING" id="105351.A0A401L966"/>
<dbReference type="PANTHER" id="PTHR48022">
    <property type="entry name" value="PLASTIDIC GLUCOSE TRANSPORTER 4"/>
    <property type="match status" value="1"/>
</dbReference>
<feature type="transmembrane region" description="Helical" evidence="8">
    <location>
        <begin position="434"/>
        <end position="455"/>
    </location>
</feature>
<dbReference type="PANTHER" id="PTHR48022:SF27">
    <property type="entry name" value="MAJOR FACILITATOR SUPERFAMILY (MFS) PROFILE DOMAIN-CONTAINING PROTEIN"/>
    <property type="match status" value="1"/>
</dbReference>
<sequence length="535" mass="57427">MANDSNTRPPDTPKDVSHVQHVDFASDSRTSSKERTVNFFLLLTCAAFGSASLVFGFDDKIISPVAALGPFVCVNELFVDKYQGPEPLTGKLVLTARNQSILFSVPLIGSILGGLAASPLNSRLGRKYPLLIAYIISIGGSLLQVLAPNLGAFVSGRFINGIATGIANGTAPLYLAEVVPASMRGRSVSLINILTLVAGVLGTIVVLCTHSLTGPSSYRIPLTVQCVLPALLLIWTLPLPESPQWLVSRGRLEAARSNLRRLRRCSEQRVDEELRDMELSEGHASDMKVSVWEIFSKKHLQRTLTAGSFYSLNQVSGIILSTTYSTVFLSGIGIGDPFTLTVIASCCTLAGTIAAPFMLDRAGRRPTALTGMSVLFIIDLAAGGLAFNKGNRQSAIAIAALSFAFNFFWASSFSPLSTLLPSEMATPKLRHHTMAYTIACAQATAVITTLVVPQLTAPDAANLGPKTYLVFAGCMACILVFAYFFIPETKGRKFVEIDAMYDANIPARKWRQYWSSLEKATGSNSQVSKASIAAS</sequence>
<feature type="transmembrane region" description="Helical" evidence="8">
    <location>
        <begin position="101"/>
        <end position="121"/>
    </location>
</feature>
<keyword evidence="3 7" id="KW-0813">Transport</keyword>
<dbReference type="InterPro" id="IPR003663">
    <property type="entry name" value="Sugar/inositol_transpt"/>
</dbReference>
<dbReference type="FunFam" id="1.20.1250.20:FF:000078">
    <property type="entry name" value="MFS maltose transporter, putative"/>
    <property type="match status" value="1"/>
</dbReference>
<dbReference type="EMBL" id="BDHI01000029">
    <property type="protein sequence ID" value="GCB28020.1"/>
    <property type="molecule type" value="Genomic_DNA"/>
</dbReference>
<reference evidence="10 11" key="1">
    <citation type="submission" date="2016-09" db="EMBL/GenBank/DDBJ databases">
        <title>Aspergillus awamori IFM 58123T.</title>
        <authorList>
            <person name="Kusuya Y."/>
            <person name="Shimizu M."/>
            <person name="Takahashi H."/>
            <person name="Yaguchi T."/>
        </authorList>
    </citation>
    <scope>NUCLEOTIDE SEQUENCE [LARGE SCALE GENOMIC DNA]</scope>
    <source>
        <strain evidence="10 11">IFM 58123</strain>
    </source>
</reference>
<dbReference type="InterPro" id="IPR005828">
    <property type="entry name" value="MFS_sugar_transport-like"/>
</dbReference>
<comment type="subcellular location">
    <subcellularLocation>
        <location evidence="1">Membrane</location>
        <topology evidence="1">Multi-pass membrane protein</topology>
    </subcellularLocation>
</comment>
<feature type="transmembrane region" description="Helical" evidence="8">
    <location>
        <begin position="307"/>
        <end position="332"/>
    </location>
</feature>
<feature type="transmembrane region" description="Helical" evidence="8">
    <location>
        <begin position="39"/>
        <end position="57"/>
    </location>
</feature>